<feature type="compositionally biased region" description="Polar residues" evidence="1">
    <location>
        <begin position="57"/>
        <end position="68"/>
    </location>
</feature>
<protein>
    <recommendedName>
        <fullName evidence="5">Zinc finger PHD-type domain-containing protein</fullName>
    </recommendedName>
</protein>
<evidence type="ECO:0008006" key="5">
    <source>
        <dbReference type="Google" id="ProtNLM"/>
    </source>
</evidence>
<sequence>MGLIYFFFRLISFFLRLLGIKSSTTGNVPAVQVTISTPVHNAATANNAPPSGMPVSNAATGRQASPSGTYLPKSVNPPKPAEMPKKKPLVFGRTLPVNPFTSRPYYRSYIFSKNSPKVPTTTFVNKNAFHTSSPTYSVEIDMPDAPPLPKATPPTTPSKQATASPKPSGNPRPCRQPVSHGQRRDPRKAKSKITMEEDDGTLPQCYQGTWNTIQWLKPENSTETNCDGKLHHLSCGHWVASTKKVPCGVNCHEAVLDAGPFGCPTCLKAVEDAVNNKLSASEFAKAKRAMDAGQESFLIGYLVEFVAKYVDMKGNLTETVASLVKNEAGRACSAAKAPGTECYQSLEEQLQEINALKVGKKFAADNARKQGAKRGSADEASAQKKARGESPLQGGAAIFQSAPRVRKFSEEGEENGARQAVFQHNLAQPIAEFDARVISIGAETTTLPRTLARKRSLDWDPDMEIAVISRRRMGKSFDADCEMQFDPRVVSLSFSPF</sequence>
<feature type="signal peptide" evidence="2">
    <location>
        <begin position="1"/>
        <end position="26"/>
    </location>
</feature>
<organism evidence="3 4">
    <name type="scientific">Massarina eburnea CBS 473.64</name>
    <dbReference type="NCBI Taxonomy" id="1395130"/>
    <lineage>
        <taxon>Eukaryota</taxon>
        <taxon>Fungi</taxon>
        <taxon>Dikarya</taxon>
        <taxon>Ascomycota</taxon>
        <taxon>Pezizomycotina</taxon>
        <taxon>Dothideomycetes</taxon>
        <taxon>Pleosporomycetidae</taxon>
        <taxon>Pleosporales</taxon>
        <taxon>Massarineae</taxon>
        <taxon>Massarinaceae</taxon>
        <taxon>Massarina</taxon>
    </lineage>
</organism>
<feature type="compositionally biased region" description="Pro residues" evidence="1">
    <location>
        <begin position="144"/>
        <end position="156"/>
    </location>
</feature>
<proteinExistence type="predicted"/>
<feature type="region of interest" description="Disordered" evidence="1">
    <location>
        <begin position="367"/>
        <end position="393"/>
    </location>
</feature>
<gene>
    <name evidence="3" type="ORF">P280DRAFT_291579</name>
</gene>
<dbReference type="OrthoDB" id="3799942at2759"/>
<evidence type="ECO:0000313" key="3">
    <source>
        <dbReference type="EMBL" id="KAF2642048.1"/>
    </source>
</evidence>
<keyword evidence="4" id="KW-1185">Reference proteome</keyword>
<feature type="region of interest" description="Disordered" evidence="1">
    <location>
        <begin position="134"/>
        <end position="200"/>
    </location>
</feature>
<feature type="chain" id="PRO_5025371612" description="Zinc finger PHD-type domain-containing protein" evidence="2">
    <location>
        <begin position="27"/>
        <end position="497"/>
    </location>
</feature>
<dbReference type="Proteomes" id="UP000799753">
    <property type="component" value="Unassembled WGS sequence"/>
</dbReference>
<dbReference type="AlphaFoldDB" id="A0A6A6S6J5"/>
<reference evidence="3" key="1">
    <citation type="journal article" date="2020" name="Stud. Mycol.">
        <title>101 Dothideomycetes genomes: a test case for predicting lifestyles and emergence of pathogens.</title>
        <authorList>
            <person name="Haridas S."/>
            <person name="Albert R."/>
            <person name="Binder M."/>
            <person name="Bloem J."/>
            <person name="Labutti K."/>
            <person name="Salamov A."/>
            <person name="Andreopoulos B."/>
            <person name="Baker S."/>
            <person name="Barry K."/>
            <person name="Bills G."/>
            <person name="Bluhm B."/>
            <person name="Cannon C."/>
            <person name="Castanera R."/>
            <person name="Culley D."/>
            <person name="Daum C."/>
            <person name="Ezra D."/>
            <person name="Gonzalez J."/>
            <person name="Henrissat B."/>
            <person name="Kuo A."/>
            <person name="Liang C."/>
            <person name="Lipzen A."/>
            <person name="Lutzoni F."/>
            <person name="Magnuson J."/>
            <person name="Mondo S."/>
            <person name="Nolan M."/>
            <person name="Ohm R."/>
            <person name="Pangilinan J."/>
            <person name="Park H.-J."/>
            <person name="Ramirez L."/>
            <person name="Alfaro M."/>
            <person name="Sun H."/>
            <person name="Tritt A."/>
            <person name="Yoshinaga Y."/>
            <person name="Zwiers L.-H."/>
            <person name="Turgeon B."/>
            <person name="Goodwin S."/>
            <person name="Spatafora J."/>
            <person name="Crous P."/>
            <person name="Grigoriev I."/>
        </authorList>
    </citation>
    <scope>NUCLEOTIDE SEQUENCE</scope>
    <source>
        <strain evidence="3">CBS 473.64</strain>
    </source>
</reference>
<evidence type="ECO:0000256" key="2">
    <source>
        <dbReference type="SAM" id="SignalP"/>
    </source>
</evidence>
<accession>A0A6A6S6J5</accession>
<keyword evidence="2" id="KW-0732">Signal</keyword>
<feature type="region of interest" description="Disordered" evidence="1">
    <location>
        <begin position="45"/>
        <end position="86"/>
    </location>
</feature>
<name>A0A6A6S6J5_9PLEO</name>
<evidence type="ECO:0000313" key="4">
    <source>
        <dbReference type="Proteomes" id="UP000799753"/>
    </source>
</evidence>
<dbReference type="EMBL" id="MU006782">
    <property type="protein sequence ID" value="KAF2642048.1"/>
    <property type="molecule type" value="Genomic_DNA"/>
</dbReference>
<evidence type="ECO:0000256" key="1">
    <source>
        <dbReference type="SAM" id="MobiDB-lite"/>
    </source>
</evidence>